<dbReference type="Proteomes" id="UP000640052">
    <property type="component" value="Unassembled WGS sequence"/>
</dbReference>
<dbReference type="EMBL" id="BOOA01000001">
    <property type="protein sequence ID" value="GIH21884.1"/>
    <property type="molecule type" value="Genomic_DNA"/>
</dbReference>
<dbReference type="GO" id="GO:0005737">
    <property type="term" value="C:cytoplasm"/>
    <property type="evidence" value="ECO:0007669"/>
    <property type="project" value="TreeGrafter"/>
</dbReference>
<dbReference type="PANTHER" id="PTHR48079">
    <property type="entry name" value="PROTEIN YEEZ"/>
    <property type="match status" value="1"/>
</dbReference>
<accession>A0A919Q3Y0</accession>
<dbReference type="GO" id="GO:0004029">
    <property type="term" value="F:aldehyde dehydrogenase (NAD+) activity"/>
    <property type="evidence" value="ECO:0007669"/>
    <property type="project" value="TreeGrafter"/>
</dbReference>
<reference evidence="2" key="1">
    <citation type="submission" date="2021-01" db="EMBL/GenBank/DDBJ databases">
        <title>Whole genome shotgun sequence of Acrocarpospora phusangensis NBRC 108782.</title>
        <authorList>
            <person name="Komaki H."/>
            <person name="Tamura T."/>
        </authorList>
    </citation>
    <scope>NUCLEOTIDE SEQUENCE</scope>
    <source>
        <strain evidence="2">NBRC 108782</strain>
    </source>
</reference>
<comment type="caution">
    <text evidence="2">The sequence shown here is derived from an EMBL/GenBank/DDBJ whole genome shotgun (WGS) entry which is preliminary data.</text>
</comment>
<dbReference type="RefSeq" id="WP_204038750.1">
    <property type="nucleotide sequence ID" value="NZ_BOOA01000001.1"/>
</dbReference>
<organism evidence="2 3">
    <name type="scientific">Acrocarpospora phusangensis</name>
    <dbReference type="NCBI Taxonomy" id="1070424"/>
    <lineage>
        <taxon>Bacteria</taxon>
        <taxon>Bacillati</taxon>
        <taxon>Actinomycetota</taxon>
        <taxon>Actinomycetes</taxon>
        <taxon>Streptosporangiales</taxon>
        <taxon>Streptosporangiaceae</taxon>
        <taxon>Acrocarpospora</taxon>
    </lineage>
</organism>
<dbReference type="Pfam" id="PF01370">
    <property type="entry name" value="Epimerase"/>
    <property type="match status" value="1"/>
</dbReference>
<dbReference type="PANTHER" id="PTHR48079:SF6">
    <property type="entry name" value="NAD(P)-BINDING DOMAIN-CONTAINING PROTEIN-RELATED"/>
    <property type="match status" value="1"/>
</dbReference>
<evidence type="ECO:0000259" key="1">
    <source>
        <dbReference type="Pfam" id="PF01370"/>
    </source>
</evidence>
<dbReference type="SUPFAM" id="SSF51735">
    <property type="entry name" value="NAD(P)-binding Rossmann-fold domains"/>
    <property type="match status" value="1"/>
</dbReference>
<dbReference type="InterPro" id="IPR051783">
    <property type="entry name" value="NAD(P)-dependent_oxidoreduct"/>
</dbReference>
<gene>
    <name evidence="2" type="ORF">Aph01nite_01940</name>
</gene>
<dbReference type="InterPro" id="IPR036291">
    <property type="entry name" value="NAD(P)-bd_dom_sf"/>
</dbReference>
<dbReference type="AlphaFoldDB" id="A0A919Q3Y0"/>
<proteinExistence type="predicted"/>
<name>A0A919Q3Y0_9ACTN</name>
<evidence type="ECO:0000313" key="2">
    <source>
        <dbReference type="EMBL" id="GIH21884.1"/>
    </source>
</evidence>
<protein>
    <submittedName>
        <fullName evidence="2">NAD-dependent epimerase</fullName>
    </submittedName>
</protein>
<sequence>MLVCVTGGTGFVGSHSVQALTRAGHRVRLLARDPSLVDVDAETIADVVAGDVTDEAAVARAVKGVDAVLHAAAVYSFDSRRHAEMRRVNTRGAEVVLGAARRAGVGRIVHVSTVGALYPAPPGVIGPTSPVGRPRETYLASKAGAEEVARGHQLDGVPVVITYPPAMAGPADPHLGDQNARIRDVLRGLMPMWPTGGFPLGDVRDTAELHLRALTAPDVGGRHFGPGRYVATREFLGALREVTGRPLRAAYLPARAMLPAARLADLAQRWWPWHIPAQYGAVYTCAVATPVDASASTLGVEARPLAATMRDTVRWLRETGRITARQAGAGRAAAR</sequence>
<keyword evidence="3" id="KW-1185">Reference proteome</keyword>
<evidence type="ECO:0000313" key="3">
    <source>
        <dbReference type="Proteomes" id="UP000640052"/>
    </source>
</evidence>
<dbReference type="InterPro" id="IPR001509">
    <property type="entry name" value="Epimerase_deHydtase"/>
</dbReference>
<feature type="domain" description="NAD-dependent epimerase/dehydratase" evidence="1">
    <location>
        <begin position="3"/>
        <end position="221"/>
    </location>
</feature>
<dbReference type="Gene3D" id="3.40.50.720">
    <property type="entry name" value="NAD(P)-binding Rossmann-like Domain"/>
    <property type="match status" value="1"/>
</dbReference>